<dbReference type="PROSITE" id="PS51471">
    <property type="entry name" value="FE2OG_OXY"/>
    <property type="match status" value="1"/>
</dbReference>
<dbReference type="GO" id="GO:0031543">
    <property type="term" value="F:peptidyl-proline dioxygenase activity"/>
    <property type="evidence" value="ECO:0007669"/>
    <property type="project" value="TreeGrafter"/>
</dbReference>
<accession>A0A642UHC2</accession>
<dbReference type="GeneID" id="54783093"/>
<evidence type="ECO:0000256" key="11">
    <source>
        <dbReference type="ARBA" id="ARBA00051966"/>
    </source>
</evidence>
<evidence type="ECO:0000256" key="10">
    <source>
        <dbReference type="ARBA" id="ARBA00047444"/>
    </source>
</evidence>
<comment type="subcellular location">
    <subcellularLocation>
        <location evidence="2">Nucleus</location>
    </subcellularLocation>
</comment>
<evidence type="ECO:0000256" key="2">
    <source>
        <dbReference type="ARBA" id="ARBA00004123"/>
    </source>
</evidence>
<dbReference type="EMBL" id="SWFT01000130">
    <property type="protein sequence ID" value="KAA8899061.1"/>
    <property type="molecule type" value="Genomic_DNA"/>
</dbReference>
<gene>
    <name evidence="15" type="ORF">DIURU_004442</name>
</gene>
<dbReference type="GO" id="GO:0005737">
    <property type="term" value="C:cytoplasm"/>
    <property type="evidence" value="ECO:0007669"/>
    <property type="project" value="TreeGrafter"/>
</dbReference>
<comment type="cofactor">
    <cofactor evidence="1">
        <name>L-ascorbate</name>
        <dbReference type="ChEBI" id="CHEBI:38290"/>
    </cofactor>
</comment>
<evidence type="ECO:0000256" key="6">
    <source>
        <dbReference type="ARBA" id="ARBA00022964"/>
    </source>
</evidence>
<dbReference type="InterPro" id="IPR005123">
    <property type="entry name" value="Oxoglu/Fe-dep_dioxygenase_dom"/>
</dbReference>
<organism evidence="15 16">
    <name type="scientific">Diutina rugosa</name>
    <name type="common">Yeast</name>
    <name type="synonym">Candida rugosa</name>
    <dbReference type="NCBI Taxonomy" id="5481"/>
    <lineage>
        <taxon>Eukaryota</taxon>
        <taxon>Fungi</taxon>
        <taxon>Dikarya</taxon>
        <taxon>Ascomycota</taxon>
        <taxon>Saccharomycotina</taxon>
        <taxon>Pichiomycetes</taxon>
        <taxon>Debaryomycetaceae</taxon>
        <taxon>Diutina</taxon>
    </lineage>
</organism>
<comment type="catalytic activity">
    <reaction evidence="11">
        <text>[ribosomal protein uS12]-(3S)-3-hydroxy-L-proline + 2-oxoglutarate + O2 = [ribosomal protein uS12]-(3S)-3,4-dihydroxy-L-proline + succinate + CO2</text>
        <dbReference type="Rhea" id="RHEA:54160"/>
        <dbReference type="Rhea" id="RHEA-COMP:13817"/>
        <dbReference type="Rhea" id="RHEA-COMP:13818"/>
        <dbReference type="ChEBI" id="CHEBI:15379"/>
        <dbReference type="ChEBI" id="CHEBI:16526"/>
        <dbReference type="ChEBI" id="CHEBI:16810"/>
        <dbReference type="ChEBI" id="CHEBI:30031"/>
        <dbReference type="ChEBI" id="CHEBI:85428"/>
        <dbReference type="ChEBI" id="CHEBI:138052"/>
    </reaction>
</comment>
<dbReference type="FunFam" id="2.60.120.620:FF:000014">
    <property type="entry name" value="Prolyl 3,4-dihydroxylase TPA1"/>
    <property type="match status" value="1"/>
</dbReference>
<keyword evidence="8" id="KW-0408">Iron</keyword>
<dbReference type="RefSeq" id="XP_034010738.1">
    <property type="nucleotide sequence ID" value="XM_034157316.1"/>
</dbReference>
<evidence type="ECO:0000313" key="16">
    <source>
        <dbReference type="Proteomes" id="UP000449547"/>
    </source>
</evidence>
<evidence type="ECO:0000256" key="9">
    <source>
        <dbReference type="ARBA" id="ARBA00023242"/>
    </source>
</evidence>
<evidence type="ECO:0000256" key="5">
    <source>
        <dbReference type="ARBA" id="ARBA00022896"/>
    </source>
</evidence>
<dbReference type="GO" id="GO:0009896">
    <property type="term" value="P:positive regulation of catabolic process"/>
    <property type="evidence" value="ECO:0007669"/>
    <property type="project" value="UniProtKB-ARBA"/>
</dbReference>
<evidence type="ECO:0000259" key="14">
    <source>
        <dbReference type="PROSITE" id="PS51471"/>
    </source>
</evidence>
<dbReference type="InterPro" id="IPR043044">
    <property type="entry name" value="TPA1/Ofd1_C"/>
</dbReference>
<keyword evidence="5" id="KW-0847">Vitamin C</keyword>
<dbReference type="InterPro" id="IPR006620">
    <property type="entry name" value="Pro_4_hyd_alph"/>
</dbReference>
<keyword evidence="7" id="KW-0560">Oxidoreductase</keyword>
<dbReference type="SMART" id="SM00702">
    <property type="entry name" value="P4Hc"/>
    <property type="match status" value="1"/>
</dbReference>
<evidence type="ECO:0000256" key="1">
    <source>
        <dbReference type="ARBA" id="ARBA00001961"/>
    </source>
</evidence>
<evidence type="ECO:0000256" key="13">
    <source>
        <dbReference type="SAM" id="MobiDB-lite"/>
    </source>
</evidence>
<dbReference type="GO" id="GO:0006449">
    <property type="term" value="P:regulation of translational termination"/>
    <property type="evidence" value="ECO:0007669"/>
    <property type="project" value="TreeGrafter"/>
</dbReference>
<feature type="domain" description="Fe2OG dioxygenase" evidence="14">
    <location>
        <begin position="144"/>
        <end position="250"/>
    </location>
</feature>
<feature type="region of interest" description="Disordered" evidence="13">
    <location>
        <begin position="593"/>
        <end position="615"/>
    </location>
</feature>
<dbReference type="PANTHER" id="PTHR12117:SF0">
    <property type="entry name" value="PROLYL 3-HYDROXYLASE OGFOD1"/>
    <property type="match status" value="1"/>
</dbReference>
<dbReference type="Gene3D" id="2.60.120.620">
    <property type="entry name" value="q2cbj1_9rhob like domain"/>
    <property type="match status" value="1"/>
</dbReference>
<keyword evidence="6" id="KW-0223">Dioxygenase</keyword>
<comment type="caution">
    <text evidence="15">The sequence shown here is derived from an EMBL/GenBank/DDBJ whole genome shotgun (WGS) entry which is preliminary data.</text>
</comment>
<name>A0A642UHC2_DIURU</name>
<protein>
    <recommendedName>
        <fullName evidence="12">uS12 prolyl 3,4-dihydroxylase</fullName>
    </recommendedName>
</protein>
<evidence type="ECO:0000256" key="12">
    <source>
        <dbReference type="ARBA" id="ARBA00081607"/>
    </source>
</evidence>
<keyword evidence="16" id="KW-1185">Reference proteome</keyword>
<proteinExistence type="inferred from homology"/>
<dbReference type="GO" id="GO:0010604">
    <property type="term" value="P:positive regulation of macromolecule metabolic process"/>
    <property type="evidence" value="ECO:0007669"/>
    <property type="project" value="UniProtKB-ARBA"/>
</dbReference>
<evidence type="ECO:0000256" key="4">
    <source>
        <dbReference type="ARBA" id="ARBA00022723"/>
    </source>
</evidence>
<dbReference type="InterPro" id="IPR019601">
    <property type="entry name" value="Oxoglutarate/Fe-dep_Oase_C"/>
</dbReference>
<comment type="similarity">
    <text evidence="3">Belongs to the TPA1 family.</text>
</comment>
<dbReference type="InterPro" id="IPR051842">
    <property type="entry name" value="uS12_prolyl_hydroxylase"/>
</dbReference>
<keyword evidence="4" id="KW-0479">Metal-binding</keyword>
<evidence type="ECO:0000256" key="3">
    <source>
        <dbReference type="ARBA" id="ARBA00007443"/>
    </source>
</evidence>
<dbReference type="OMA" id="GWYHIPQ"/>
<dbReference type="Gene3D" id="3.60.130.20">
    <property type="entry name" value="Oxoglutarate/iron-dependent oxygenase, C-terminal degradation domain"/>
    <property type="match status" value="1"/>
</dbReference>
<comment type="catalytic activity">
    <reaction evidence="10">
        <text>[ribosomal protein uS12]-L-proline + 2-oxoglutarate + O2 = [ribosomal protein uS12]-(3S)-3-hydroxy-L-proline + succinate + CO2</text>
        <dbReference type="Rhea" id="RHEA:54156"/>
        <dbReference type="Rhea" id="RHEA-COMP:13816"/>
        <dbReference type="Rhea" id="RHEA-COMP:13818"/>
        <dbReference type="ChEBI" id="CHEBI:15379"/>
        <dbReference type="ChEBI" id="CHEBI:16526"/>
        <dbReference type="ChEBI" id="CHEBI:16810"/>
        <dbReference type="ChEBI" id="CHEBI:30031"/>
        <dbReference type="ChEBI" id="CHEBI:50342"/>
        <dbReference type="ChEBI" id="CHEBI:85428"/>
    </reaction>
</comment>
<reference evidence="15 16" key="1">
    <citation type="submission" date="2019-07" db="EMBL/GenBank/DDBJ databases">
        <title>Genome assembly of two rare yeast pathogens: Diutina rugosa and Trichomonascus ciferrii.</title>
        <authorList>
            <person name="Mixao V."/>
            <person name="Saus E."/>
            <person name="Hansen A."/>
            <person name="Lass-Flor C."/>
            <person name="Gabaldon T."/>
        </authorList>
    </citation>
    <scope>NUCLEOTIDE SEQUENCE [LARGE SCALE GENOMIC DNA]</scope>
    <source>
        <strain evidence="15 16">CBS 613</strain>
    </source>
</reference>
<dbReference type="PANTHER" id="PTHR12117">
    <property type="entry name" value="HISTONE ACETYLTRANSFERASE COMPLEX"/>
    <property type="match status" value="1"/>
</dbReference>
<feature type="compositionally biased region" description="Acidic residues" evidence="13">
    <location>
        <begin position="599"/>
        <end position="615"/>
    </location>
</feature>
<dbReference type="InterPro" id="IPR039558">
    <property type="entry name" value="TPA1/OFD1_N"/>
</dbReference>
<dbReference type="GO" id="GO:0005506">
    <property type="term" value="F:iron ion binding"/>
    <property type="evidence" value="ECO:0007669"/>
    <property type="project" value="InterPro"/>
</dbReference>
<dbReference type="VEuPathDB" id="FungiDB:DIURU_004442"/>
<dbReference type="GO" id="GO:0005634">
    <property type="term" value="C:nucleus"/>
    <property type="evidence" value="ECO:0007669"/>
    <property type="project" value="UniProtKB-SubCell"/>
</dbReference>
<evidence type="ECO:0000256" key="8">
    <source>
        <dbReference type="ARBA" id="ARBA00023004"/>
    </source>
</evidence>
<evidence type="ECO:0000313" key="15">
    <source>
        <dbReference type="EMBL" id="KAA8899061.1"/>
    </source>
</evidence>
<sequence length="615" mass="70503">MTKRDVDDVADQADKATKKLNRNFTVDEIKSSFQPKLWTEEYQQSLKHDVAESQPYRWGHFTDLFDDELLRKVRKEVLNEIHFTKKETDIYKVYQSGDLANLSGLDWNDLSRLPSLFRLRAAIYSQEFRDAISTITGCGKLSGIKTDMSINTYRKGCHLLTHDDVIGSRRVSFILYMPEPGKPWKAQYGGALRLFPSVVPNVPKTDYECKFVPQFNQMAFFTVQPGLSFHDVEEVREDRHRLSIQGWFHIPQPGEDGYIPGEQAETEARSTLQQLQSKELQEFDFPKPFRYDLLDDTVNQIATAIAEGLTEDDRRYLERFLNPLLLRPEHIATIKATFLEENIVEIPNLFNEAIAEPLKKALREAEIERETPTTVDTVEAPWKCAVPPHKQRFLYIDGKSSFSLTKESIDFENKVGPQEMPNFGLVPTPHSSDERVVAVARFVTSISFKKWLALITELITTSEQVLVRRFRPGQDFILATPTDKQLARNDEEVNAVLEATLDLTPTADTSDKSWASGEYGGYELCMARPEEFEEDDDPAIYKQSDDADDSVLSTTQCSWNRLTLMLRDPTVLKFVKYVSINARGSRWDVSCQWNVKDGGDDDDEDEDEENNDNDN</sequence>
<keyword evidence="9" id="KW-0539">Nucleus</keyword>
<dbReference type="GO" id="GO:0031418">
    <property type="term" value="F:L-ascorbic acid binding"/>
    <property type="evidence" value="ECO:0007669"/>
    <property type="project" value="UniProtKB-KW"/>
</dbReference>
<dbReference type="AlphaFoldDB" id="A0A642UHC2"/>
<evidence type="ECO:0000256" key="7">
    <source>
        <dbReference type="ARBA" id="ARBA00023002"/>
    </source>
</evidence>
<dbReference type="Proteomes" id="UP000449547">
    <property type="component" value="Unassembled WGS sequence"/>
</dbReference>
<dbReference type="Pfam" id="PF13661">
    <property type="entry name" value="2OG-FeII_Oxy_4"/>
    <property type="match status" value="1"/>
</dbReference>
<dbReference type="OrthoDB" id="430522at2759"/>
<dbReference type="Pfam" id="PF10637">
    <property type="entry name" value="Ofd1_CTDD"/>
    <property type="match status" value="1"/>
</dbReference>